<accession>A0ABU4RNS9</accession>
<sequence length="72" mass="8393">MTDDPQQASRLEALEIRVAYQDQTIEDLNEVVASQWKEIERLSREFERLAERLQRAEEAAGSEEPEPPPPHY</sequence>
<protein>
    <recommendedName>
        <fullName evidence="1">Protein SlyX homolog</fullName>
    </recommendedName>
</protein>
<comment type="caution">
    <text evidence="3">The sequence shown here is derived from an EMBL/GenBank/DDBJ whole genome shotgun (WGS) entry which is preliminary data.</text>
</comment>
<keyword evidence="4" id="KW-1185">Reference proteome</keyword>
<dbReference type="Gene3D" id="1.20.5.300">
    <property type="match status" value="1"/>
</dbReference>
<dbReference type="PANTHER" id="PTHR36508:SF1">
    <property type="entry name" value="PROTEIN SLYX"/>
    <property type="match status" value="1"/>
</dbReference>
<dbReference type="Pfam" id="PF04102">
    <property type="entry name" value="SlyX"/>
    <property type="match status" value="1"/>
</dbReference>
<evidence type="ECO:0000313" key="3">
    <source>
        <dbReference type="EMBL" id="MDX6806477.1"/>
    </source>
</evidence>
<proteinExistence type="inferred from homology"/>
<dbReference type="PANTHER" id="PTHR36508">
    <property type="entry name" value="PROTEIN SLYX"/>
    <property type="match status" value="1"/>
</dbReference>
<organism evidence="3 4">
    <name type="scientific">Terrihabitans rhizophilus</name>
    <dbReference type="NCBI Taxonomy" id="3092662"/>
    <lineage>
        <taxon>Bacteria</taxon>
        <taxon>Pseudomonadati</taxon>
        <taxon>Pseudomonadota</taxon>
        <taxon>Alphaproteobacteria</taxon>
        <taxon>Hyphomicrobiales</taxon>
        <taxon>Terrihabitans</taxon>
    </lineage>
</organism>
<reference evidence="3 4" key="1">
    <citation type="submission" date="2023-11" db="EMBL/GenBank/DDBJ databases">
        <authorList>
            <person name="Bao R."/>
        </authorList>
    </citation>
    <scope>NUCLEOTIDE SEQUENCE [LARGE SCALE GENOMIC DNA]</scope>
    <source>
        <strain evidence="3 4">PJ23</strain>
    </source>
</reference>
<gene>
    <name evidence="1" type="primary">slyX</name>
    <name evidence="3" type="ORF">SCD90_10405</name>
</gene>
<dbReference type="EMBL" id="JAXAFJ010000005">
    <property type="protein sequence ID" value="MDX6806477.1"/>
    <property type="molecule type" value="Genomic_DNA"/>
</dbReference>
<evidence type="ECO:0000313" key="4">
    <source>
        <dbReference type="Proteomes" id="UP001274321"/>
    </source>
</evidence>
<feature type="region of interest" description="Disordered" evidence="2">
    <location>
        <begin position="53"/>
        <end position="72"/>
    </location>
</feature>
<dbReference type="InterPro" id="IPR007236">
    <property type="entry name" value="SlyX"/>
</dbReference>
<dbReference type="HAMAP" id="MF_00715">
    <property type="entry name" value="SlyX"/>
    <property type="match status" value="1"/>
</dbReference>
<evidence type="ECO:0000256" key="2">
    <source>
        <dbReference type="SAM" id="MobiDB-lite"/>
    </source>
</evidence>
<dbReference type="RefSeq" id="WP_319844604.1">
    <property type="nucleotide sequence ID" value="NZ_JAXAFJ010000005.1"/>
</dbReference>
<evidence type="ECO:0000256" key="1">
    <source>
        <dbReference type="HAMAP-Rule" id="MF_00715"/>
    </source>
</evidence>
<name>A0ABU4RNS9_9HYPH</name>
<comment type="similarity">
    <text evidence="1">Belongs to the SlyX family.</text>
</comment>
<dbReference type="Proteomes" id="UP001274321">
    <property type="component" value="Unassembled WGS sequence"/>
</dbReference>